<name>A0ABW0MBB9_9BURK</name>
<dbReference type="PANTHER" id="PTHR42911">
    <property type="entry name" value="MODULATOR OF FTSH PROTEASE HFLC"/>
    <property type="match status" value="1"/>
</dbReference>
<organism evidence="3 4">
    <name type="scientific">Paraherbaspirillum soli</name>
    <dbReference type="NCBI Taxonomy" id="631222"/>
    <lineage>
        <taxon>Bacteria</taxon>
        <taxon>Pseudomonadati</taxon>
        <taxon>Pseudomonadota</taxon>
        <taxon>Betaproteobacteria</taxon>
        <taxon>Burkholderiales</taxon>
        <taxon>Oxalobacteraceae</taxon>
        <taxon>Paraherbaspirillum</taxon>
    </lineage>
</organism>
<comment type="caution">
    <text evidence="3">The sequence shown here is derived from an EMBL/GenBank/DDBJ whole genome shotgun (WGS) entry which is preliminary data.</text>
</comment>
<sequence>MQGFIKRAVLPVGVLILLWVLSHTFIASVPANHVGVEFNRVDGRVEPTPLTSGWHLIGLGTTVVDFPTFTQTYAWTKSLTEGRNENESMNFQVASGVVINADVSISYGIDPSKAPALYQKYKRGFEEITSQIIRNAIRNSLNAYGTAYDAEGLLSGGKIKLAEQVRTEINRELASYGVLVEQFGFINELRLPANIQNSINAKIQATQEALQSEALLRKNQADAANAVAIAKGKSDAKIAEAEGDARALAVVGEAIKRYGSEAAQVKNQTRWIEKWDGKLPVTATGANTAMMIGLGKQ</sequence>
<dbReference type="Pfam" id="PF01145">
    <property type="entry name" value="Band_7"/>
    <property type="match status" value="1"/>
</dbReference>
<evidence type="ECO:0000259" key="2">
    <source>
        <dbReference type="Pfam" id="PF01145"/>
    </source>
</evidence>
<reference evidence="4" key="1">
    <citation type="journal article" date="2019" name="Int. J. Syst. Evol. Microbiol.">
        <title>The Global Catalogue of Microorganisms (GCM) 10K type strain sequencing project: providing services to taxonomists for standard genome sequencing and annotation.</title>
        <authorList>
            <consortium name="The Broad Institute Genomics Platform"/>
            <consortium name="The Broad Institute Genome Sequencing Center for Infectious Disease"/>
            <person name="Wu L."/>
            <person name="Ma J."/>
        </authorList>
    </citation>
    <scope>NUCLEOTIDE SEQUENCE [LARGE SCALE GENOMIC DNA]</scope>
    <source>
        <strain evidence="4">JCM 17066</strain>
    </source>
</reference>
<accession>A0ABW0MBB9</accession>
<protein>
    <submittedName>
        <fullName evidence="3">SPFH domain-containing protein</fullName>
    </submittedName>
</protein>
<proteinExistence type="predicted"/>
<feature type="domain" description="Band 7" evidence="2">
    <location>
        <begin position="28"/>
        <end position="221"/>
    </location>
</feature>
<dbReference type="Gene3D" id="3.30.479.30">
    <property type="entry name" value="Band 7 domain"/>
    <property type="match status" value="1"/>
</dbReference>
<evidence type="ECO:0000313" key="4">
    <source>
        <dbReference type="Proteomes" id="UP001596045"/>
    </source>
</evidence>
<dbReference type="Proteomes" id="UP001596045">
    <property type="component" value="Unassembled WGS sequence"/>
</dbReference>
<keyword evidence="4" id="KW-1185">Reference proteome</keyword>
<gene>
    <name evidence="3" type="ORF">ACFPM8_13190</name>
</gene>
<dbReference type="InterPro" id="IPR036013">
    <property type="entry name" value="Band_7/SPFH_dom_sf"/>
</dbReference>
<dbReference type="SUPFAM" id="SSF117892">
    <property type="entry name" value="Band 7/SPFH domain"/>
    <property type="match status" value="1"/>
</dbReference>
<evidence type="ECO:0000313" key="3">
    <source>
        <dbReference type="EMBL" id="MFC5474910.1"/>
    </source>
</evidence>
<dbReference type="EMBL" id="JBHSMT010000024">
    <property type="protein sequence ID" value="MFC5474910.1"/>
    <property type="molecule type" value="Genomic_DNA"/>
</dbReference>
<dbReference type="InterPro" id="IPR001107">
    <property type="entry name" value="Band_7"/>
</dbReference>
<evidence type="ECO:0000256" key="1">
    <source>
        <dbReference type="ARBA" id="ARBA00004167"/>
    </source>
</evidence>
<dbReference type="PANTHER" id="PTHR42911:SF1">
    <property type="entry name" value="MODULATOR OF FTSH PROTEASE HFLC"/>
    <property type="match status" value="1"/>
</dbReference>
<dbReference type="RefSeq" id="WP_378998019.1">
    <property type="nucleotide sequence ID" value="NZ_JBHSMT010000024.1"/>
</dbReference>
<comment type="subcellular location">
    <subcellularLocation>
        <location evidence="1">Membrane</location>
        <topology evidence="1">Single-pass membrane protein</topology>
    </subcellularLocation>
</comment>